<evidence type="ECO:0000313" key="2">
    <source>
        <dbReference type="EMBL" id="RGS15232.1"/>
    </source>
</evidence>
<evidence type="ECO:0000313" key="1">
    <source>
        <dbReference type="EMBL" id="MQO03051.1"/>
    </source>
</evidence>
<evidence type="ECO:0000313" key="4">
    <source>
        <dbReference type="Proteomes" id="UP000390763"/>
    </source>
</evidence>
<evidence type="ECO:0000313" key="3">
    <source>
        <dbReference type="Proteomes" id="UP000283872"/>
    </source>
</evidence>
<reference evidence="4" key="2">
    <citation type="submission" date="2019-09" db="EMBL/GenBank/DDBJ databases">
        <title>Distinct polysaccharide growth profiles of human intestinal Prevotella copri isolates.</title>
        <authorList>
            <person name="Fehlner-Peach H."/>
            <person name="Magnabosco C."/>
            <person name="Raghavan V."/>
            <person name="Scher J.U."/>
            <person name="Tett A."/>
            <person name="Cox L.M."/>
            <person name="Gottsegen C."/>
            <person name="Watters A."/>
            <person name="Wiltshire- Gordon J.D."/>
            <person name="Segata N."/>
            <person name="Bonneau R."/>
            <person name="Littman D.R."/>
        </authorList>
    </citation>
    <scope>NUCLEOTIDE SEQUENCE [LARGE SCALE GENOMIC DNA]</scope>
    <source>
        <strain evidence="4">iAK279</strain>
    </source>
</reference>
<dbReference type="AlphaFoldDB" id="A0A412HEC0"/>
<accession>A0A412HEC0</accession>
<dbReference type="EMBL" id="VZBT01000029">
    <property type="protein sequence ID" value="MQO03051.1"/>
    <property type="molecule type" value="Genomic_DNA"/>
</dbReference>
<sequence>MLIDDVKGALAALKTEMQEDRRIKSGADLNVGDIVYQNMDRSDGLVLNKGYDDRLKYFVIVGKNSKGDAIGLCLINSDLDFYRNVPAMQRFQYILKAEDYKGVLTKDSRLDCAQLFPMKAKKSVAVRAERVGHLTAEDEAKVLPLVASCGFIDAHMRKVYRIGQK</sequence>
<dbReference type="Proteomes" id="UP000283872">
    <property type="component" value="Unassembled WGS sequence"/>
</dbReference>
<proteinExistence type="predicted"/>
<dbReference type="Proteomes" id="UP000390763">
    <property type="component" value="Unassembled WGS sequence"/>
</dbReference>
<dbReference type="EMBL" id="QRVA01000019">
    <property type="protein sequence ID" value="RGS15232.1"/>
    <property type="molecule type" value="Genomic_DNA"/>
</dbReference>
<organism evidence="2 3">
    <name type="scientific">Segatella copri</name>
    <dbReference type="NCBI Taxonomy" id="165179"/>
    <lineage>
        <taxon>Bacteria</taxon>
        <taxon>Pseudomonadati</taxon>
        <taxon>Bacteroidota</taxon>
        <taxon>Bacteroidia</taxon>
        <taxon>Bacteroidales</taxon>
        <taxon>Prevotellaceae</taxon>
        <taxon>Segatella</taxon>
    </lineage>
</organism>
<comment type="caution">
    <text evidence="2">The sequence shown here is derived from an EMBL/GenBank/DDBJ whole genome shotgun (WGS) entry which is preliminary data.</text>
</comment>
<gene>
    <name evidence="2" type="ORF">DWY11_08835</name>
    <name evidence="1" type="ORF">F7D62_02780</name>
</gene>
<protein>
    <submittedName>
        <fullName evidence="2">Uncharacterized protein</fullName>
    </submittedName>
</protein>
<name>A0A412HEC0_9BACT</name>
<reference evidence="2 3" key="1">
    <citation type="submission" date="2018-08" db="EMBL/GenBank/DDBJ databases">
        <title>A genome reference for cultivated species of the human gut microbiota.</title>
        <authorList>
            <person name="Zou Y."/>
            <person name="Xue W."/>
            <person name="Luo G."/>
        </authorList>
    </citation>
    <scope>NUCLEOTIDE SEQUENCE [LARGE SCALE GENOMIC DNA]</scope>
    <source>
        <strain evidence="2 3">AF24-12</strain>
    </source>
</reference>
<reference evidence="1" key="3">
    <citation type="submission" date="2023-10" db="EMBL/GenBank/DDBJ databases">
        <title>Distinct polysaccharide growth profiles of human intestinal Prevotella copri isolates.</title>
        <authorList>
            <person name="Fehlner-Peach H."/>
            <person name="Magnabosco C."/>
            <person name="Raghavan V."/>
            <person name="Scher J.U."/>
            <person name="Tett A."/>
            <person name="Cox L.M."/>
            <person name="Gottsegen C."/>
            <person name="Watters A."/>
            <person name="Wiltshire- Gordon J.D."/>
            <person name="Segata N."/>
            <person name="Bonneau R."/>
            <person name="Littman D.R."/>
        </authorList>
    </citation>
    <scope>NUCLEOTIDE SEQUENCE</scope>
    <source>
        <strain evidence="1">IAK279</strain>
    </source>
</reference>
<dbReference type="RefSeq" id="WP_118085899.1">
    <property type="nucleotide sequence ID" value="NZ_CATKVU010000006.1"/>
</dbReference>